<feature type="domain" description="Peptidase C39" evidence="14">
    <location>
        <begin position="18"/>
        <end position="140"/>
    </location>
</feature>
<evidence type="ECO:0000256" key="4">
    <source>
        <dbReference type="ARBA" id="ARBA00022692"/>
    </source>
</evidence>
<dbReference type="CDD" id="cd18570">
    <property type="entry name" value="ABC_6TM_PCAT1_LagD_like"/>
    <property type="match status" value="1"/>
</dbReference>
<dbReference type="EMBL" id="NMQE01000123">
    <property type="protein sequence ID" value="PMB25897.1"/>
    <property type="molecule type" value="Genomic_DNA"/>
</dbReference>
<evidence type="ECO:0000313" key="15">
    <source>
        <dbReference type="EMBL" id="PMB25897.1"/>
    </source>
</evidence>
<dbReference type="Pfam" id="PF00005">
    <property type="entry name" value="ABC_tran"/>
    <property type="match status" value="1"/>
</dbReference>
<dbReference type="GO" id="GO:0015421">
    <property type="term" value="F:ABC-type oligopeptide transporter activity"/>
    <property type="evidence" value="ECO:0007669"/>
    <property type="project" value="TreeGrafter"/>
</dbReference>
<keyword evidence="4 11" id="KW-0812">Transmembrane</keyword>
<dbReference type="PROSITE" id="PS00211">
    <property type="entry name" value="ABC_TRANSPORTER_1"/>
    <property type="match status" value="1"/>
</dbReference>
<dbReference type="GO" id="GO:0005524">
    <property type="term" value="F:ATP binding"/>
    <property type="evidence" value="ECO:0007669"/>
    <property type="project" value="UniProtKB-KW"/>
</dbReference>
<keyword evidence="8 15" id="KW-0067">ATP-binding</keyword>
<dbReference type="PROSITE" id="PS50929">
    <property type="entry name" value="ABC_TM1F"/>
    <property type="match status" value="1"/>
</dbReference>
<dbReference type="InterPro" id="IPR011527">
    <property type="entry name" value="ABC1_TM_dom"/>
</dbReference>
<keyword evidence="10 11" id="KW-0472">Membrane</keyword>
<dbReference type="InterPro" id="IPR017871">
    <property type="entry name" value="ABC_transporter-like_CS"/>
</dbReference>
<dbReference type="Gene3D" id="1.20.1560.10">
    <property type="entry name" value="ABC transporter type 1, transmembrane domain"/>
    <property type="match status" value="1"/>
</dbReference>
<dbReference type="GO" id="GO:0016887">
    <property type="term" value="F:ATP hydrolysis activity"/>
    <property type="evidence" value="ECO:0007669"/>
    <property type="project" value="InterPro"/>
</dbReference>
<dbReference type="PROSITE" id="PS50893">
    <property type="entry name" value="ABC_TRANSPORTER_2"/>
    <property type="match status" value="1"/>
</dbReference>
<reference evidence="15 16" key="1">
    <citation type="submission" date="2017-07" db="EMBL/GenBank/DDBJ databases">
        <title>Genomes of Fischerella (Mastigocladus) sp. strains.</title>
        <authorList>
            <person name="Miller S.R."/>
        </authorList>
    </citation>
    <scope>NUCLEOTIDE SEQUENCE [LARGE SCALE GENOMIC DNA]</scope>
    <source>
        <strain evidence="15 16">CCMEE 5318</strain>
    </source>
</reference>
<evidence type="ECO:0000256" key="11">
    <source>
        <dbReference type="SAM" id="Phobius"/>
    </source>
</evidence>
<evidence type="ECO:0000256" key="2">
    <source>
        <dbReference type="ARBA" id="ARBA00022448"/>
    </source>
</evidence>
<dbReference type="GO" id="GO:0005886">
    <property type="term" value="C:plasma membrane"/>
    <property type="evidence" value="ECO:0007669"/>
    <property type="project" value="UniProtKB-SubCell"/>
</dbReference>
<feature type="transmembrane region" description="Helical" evidence="11">
    <location>
        <begin position="209"/>
        <end position="230"/>
    </location>
</feature>
<dbReference type="PANTHER" id="PTHR43394">
    <property type="entry name" value="ATP-DEPENDENT PERMEASE MDL1, MITOCHONDRIAL"/>
    <property type="match status" value="1"/>
</dbReference>
<dbReference type="RefSeq" id="WP_102180651.1">
    <property type="nucleotide sequence ID" value="NZ_NMQE01000123.1"/>
</dbReference>
<comment type="subcellular location">
    <subcellularLocation>
        <location evidence="1">Cell membrane</location>
        <topology evidence="1">Multi-pass membrane protein</topology>
    </subcellularLocation>
</comment>
<evidence type="ECO:0000256" key="1">
    <source>
        <dbReference type="ARBA" id="ARBA00004651"/>
    </source>
</evidence>
<sequence>MISLPKLFKHNNYQCVLQSSEEDCGAACLTSISKYYGRFVSITHSREAVGTGQLGTTLLGLRRGFESLGFKTRAVKASLEILDHIKEIPLPGVIHWRGYHWVILYGKSGKNYIIGDPAVGIRYLKRKELAAAWDGIMLVLEPNPESFFTAENAEKEGGFSRFLQRVLPYRNLIFGVLIVNIVLGVLSLASPFLLQILTDDVLVRQDTQLLTVVVVGVVVMTIFSSSLQLLQATMISHFSQRLQLGLVLEFGYKILHLPLSFYETRRSGEIVSRLRDINEINQLLSQVVALLPSQFFVAIVSFGLMLFYSWKLSLAVILIGVLMALSSLPLLPVLRRAIRNLLVLASENQGVLVETFKGAMVVKSTAAAPQFWEEFQVRFGRLANITFNTTQISILNGTFAQFVNRIGGISLLGFGSLLVINQELSIGQLLAFNAMQANVLALMNSLISLVDEYFRSQTAVQRILEINDSTPEQNLSLQKPFVQIPGDADITCKNINYHHAGRVDLMENFSLRIPGGCAIALIGKSGCGKSTLAKLIAGLYQPQSGNIRIGYYNLEDLCLDCLRQQVVYVPQEPHFWSRSIVDNFHLGTPYISFEQIVKACQITGADEFISQLPNKYQTVLGEFGANISGGQRQRLAIARGIVTDPPILILDESTAGLDPVSESHVLERLLQSRKGKTTILITHRPSVIERSDWIVLLDQGRVKMQGSLESLRHQSGEHLKFFSPC</sequence>
<dbReference type="GO" id="GO:0006508">
    <property type="term" value="P:proteolysis"/>
    <property type="evidence" value="ECO:0007669"/>
    <property type="project" value="InterPro"/>
</dbReference>
<evidence type="ECO:0000259" key="12">
    <source>
        <dbReference type="PROSITE" id="PS50893"/>
    </source>
</evidence>
<evidence type="ECO:0000313" key="16">
    <source>
        <dbReference type="Proteomes" id="UP000235081"/>
    </source>
</evidence>
<evidence type="ECO:0000256" key="3">
    <source>
        <dbReference type="ARBA" id="ARBA00022475"/>
    </source>
</evidence>
<evidence type="ECO:0000256" key="10">
    <source>
        <dbReference type="ARBA" id="ARBA00023136"/>
    </source>
</evidence>
<organism evidence="15 16">
    <name type="scientific">Fischerella thermalis CCMEE 5318</name>
    <dbReference type="NCBI Taxonomy" id="2019666"/>
    <lineage>
        <taxon>Bacteria</taxon>
        <taxon>Bacillati</taxon>
        <taxon>Cyanobacteriota</taxon>
        <taxon>Cyanophyceae</taxon>
        <taxon>Nostocales</taxon>
        <taxon>Hapalosiphonaceae</taxon>
        <taxon>Fischerella</taxon>
    </lineage>
</organism>
<protein>
    <submittedName>
        <fullName evidence="15">ABC transporter ATP-binding protein</fullName>
    </submittedName>
</protein>
<feature type="transmembrane region" description="Helical" evidence="11">
    <location>
        <begin position="172"/>
        <end position="197"/>
    </location>
</feature>
<dbReference type="InterPro" id="IPR003439">
    <property type="entry name" value="ABC_transporter-like_ATP-bd"/>
</dbReference>
<evidence type="ECO:0000256" key="9">
    <source>
        <dbReference type="ARBA" id="ARBA00022989"/>
    </source>
</evidence>
<dbReference type="Gene3D" id="3.90.70.10">
    <property type="entry name" value="Cysteine proteinases"/>
    <property type="match status" value="1"/>
</dbReference>
<keyword evidence="9 11" id="KW-1133">Transmembrane helix</keyword>
<dbReference type="Pfam" id="PF03412">
    <property type="entry name" value="Peptidase_C39"/>
    <property type="match status" value="1"/>
</dbReference>
<dbReference type="Proteomes" id="UP000235081">
    <property type="component" value="Unassembled WGS sequence"/>
</dbReference>
<evidence type="ECO:0000259" key="14">
    <source>
        <dbReference type="PROSITE" id="PS50990"/>
    </source>
</evidence>
<dbReference type="SUPFAM" id="SSF90123">
    <property type="entry name" value="ABC transporter transmembrane region"/>
    <property type="match status" value="1"/>
</dbReference>
<feature type="transmembrane region" description="Helical" evidence="11">
    <location>
        <begin position="314"/>
        <end position="334"/>
    </location>
</feature>
<dbReference type="InterPro" id="IPR003593">
    <property type="entry name" value="AAA+_ATPase"/>
</dbReference>
<dbReference type="InterPro" id="IPR005074">
    <property type="entry name" value="Peptidase_C39"/>
</dbReference>
<dbReference type="FunFam" id="3.40.50.300:FF:000299">
    <property type="entry name" value="ABC transporter ATP-binding protein/permease"/>
    <property type="match status" value="1"/>
</dbReference>
<dbReference type="SMART" id="SM00382">
    <property type="entry name" value="AAA"/>
    <property type="match status" value="1"/>
</dbReference>
<gene>
    <name evidence="15" type="ORF">CEN46_04765</name>
</gene>
<keyword evidence="7" id="KW-0645">Protease</keyword>
<feature type="domain" description="ABC transmembrane type-1" evidence="13">
    <location>
        <begin position="174"/>
        <end position="455"/>
    </location>
</feature>
<dbReference type="InterPro" id="IPR036640">
    <property type="entry name" value="ABC1_TM_sf"/>
</dbReference>
<keyword evidence="2" id="KW-0813">Transport</keyword>
<keyword evidence="7" id="KW-0788">Thiol protease</keyword>
<dbReference type="SUPFAM" id="SSF52540">
    <property type="entry name" value="P-loop containing nucleoside triphosphate hydrolases"/>
    <property type="match status" value="1"/>
</dbReference>
<evidence type="ECO:0000256" key="6">
    <source>
        <dbReference type="ARBA" id="ARBA00022801"/>
    </source>
</evidence>
<evidence type="ECO:0000256" key="7">
    <source>
        <dbReference type="ARBA" id="ARBA00022807"/>
    </source>
</evidence>
<keyword evidence="5" id="KW-0547">Nucleotide-binding</keyword>
<dbReference type="CDD" id="cd02418">
    <property type="entry name" value="Peptidase_C39B"/>
    <property type="match status" value="1"/>
</dbReference>
<proteinExistence type="predicted"/>
<dbReference type="InterPro" id="IPR039421">
    <property type="entry name" value="Type_1_exporter"/>
</dbReference>
<dbReference type="Gene3D" id="3.40.50.300">
    <property type="entry name" value="P-loop containing nucleotide triphosphate hydrolases"/>
    <property type="match status" value="1"/>
</dbReference>
<dbReference type="AlphaFoldDB" id="A0A2N6LLL6"/>
<dbReference type="GO" id="GO:0008234">
    <property type="term" value="F:cysteine-type peptidase activity"/>
    <property type="evidence" value="ECO:0007669"/>
    <property type="project" value="UniProtKB-KW"/>
</dbReference>
<name>A0A2N6LLL6_9CYAN</name>
<accession>A0A2N6LLL6</accession>
<feature type="transmembrane region" description="Helical" evidence="11">
    <location>
        <begin position="283"/>
        <end position="308"/>
    </location>
</feature>
<evidence type="ECO:0000259" key="13">
    <source>
        <dbReference type="PROSITE" id="PS50929"/>
    </source>
</evidence>
<keyword evidence="6" id="KW-0378">Hydrolase</keyword>
<dbReference type="PANTHER" id="PTHR43394:SF1">
    <property type="entry name" value="ATP-BINDING CASSETTE SUB-FAMILY B MEMBER 10, MITOCHONDRIAL"/>
    <property type="match status" value="1"/>
</dbReference>
<evidence type="ECO:0000256" key="5">
    <source>
        <dbReference type="ARBA" id="ARBA00022741"/>
    </source>
</evidence>
<keyword evidence="3" id="KW-1003">Cell membrane</keyword>
<dbReference type="InterPro" id="IPR027417">
    <property type="entry name" value="P-loop_NTPase"/>
</dbReference>
<comment type="caution">
    <text evidence="15">The sequence shown here is derived from an EMBL/GenBank/DDBJ whole genome shotgun (WGS) entry which is preliminary data.</text>
</comment>
<evidence type="ECO:0000256" key="8">
    <source>
        <dbReference type="ARBA" id="ARBA00022840"/>
    </source>
</evidence>
<dbReference type="PROSITE" id="PS50990">
    <property type="entry name" value="PEPTIDASE_C39"/>
    <property type="match status" value="1"/>
</dbReference>
<feature type="domain" description="ABC transporter" evidence="12">
    <location>
        <begin position="490"/>
        <end position="724"/>
    </location>
</feature>
<dbReference type="Pfam" id="PF00664">
    <property type="entry name" value="ABC_membrane"/>
    <property type="match status" value="1"/>
</dbReference>